<dbReference type="Proteomes" id="UP000567922">
    <property type="component" value="Unassembled WGS sequence"/>
</dbReference>
<name>A0A839RJ72_9ACTN</name>
<evidence type="ECO:0000313" key="3">
    <source>
        <dbReference type="Proteomes" id="UP000567922"/>
    </source>
</evidence>
<organism evidence="2 3">
    <name type="scientific">Hoyosella altamirensis</name>
    <dbReference type="NCBI Taxonomy" id="616997"/>
    <lineage>
        <taxon>Bacteria</taxon>
        <taxon>Bacillati</taxon>
        <taxon>Actinomycetota</taxon>
        <taxon>Actinomycetes</taxon>
        <taxon>Mycobacteriales</taxon>
        <taxon>Hoyosellaceae</taxon>
        <taxon>Hoyosella</taxon>
    </lineage>
</organism>
<protein>
    <submittedName>
        <fullName evidence="2">Uncharacterized protein</fullName>
    </submittedName>
</protein>
<feature type="region of interest" description="Disordered" evidence="1">
    <location>
        <begin position="64"/>
        <end position="128"/>
    </location>
</feature>
<reference evidence="2 3" key="1">
    <citation type="submission" date="2020-08" db="EMBL/GenBank/DDBJ databases">
        <title>Sequencing the genomes of 1000 actinobacteria strains.</title>
        <authorList>
            <person name="Klenk H.-P."/>
        </authorList>
    </citation>
    <scope>NUCLEOTIDE SEQUENCE [LARGE SCALE GENOMIC DNA]</scope>
    <source>
        <strain evidence="2 3">DSM 45258</strain>
    </source>
</reference>
<evidence type="ECO:0000313" key="2">
    <source>
        <dbReference type="EMBL" id="MBB3036278.1"/>
    </source>
</evidence>
<dbReference type="EMBL" id="JACHWS010000001">
    <property type="protein sequence ID" value="MBB3036278.1"/>
    <property type="molecule type" value="Genomic_DNA"/>
</dbReference>
<sequence>MDYYTRSERIIANKHFQGSGNLEVTITKAWEDQTVLPLRDTGGATLEEQLPVLIHKLEIAEAEADWSRRQESRRSEIRKVRWGEVKQEASRSSPTSATPNNSATSWSGGKPPLRCARTQTRSQHALNCARAPRAKTLSGGLNGFALTPIKPIPSTGPYVYCVPHPLPTTSSHPT</sequence>
<dbReference type="RefSeq" id="WP_064440193.1">
    <property type="nucleotide sequence ID" value="NZ_BDDI01000007.1"/>
</dbReference>
<accession>A0A839RJ72</accession>
<gene>
    <name evidence="2" type="ORF">FHU29_000712</name>
</gene>
<comment type="caution">
    <text evidence="2">The sequence shown here is derived from an EMBL/GenBank/DDBJ whole genome shotgun (WGS) entry which is preliminary data.</text>
</comment>
<keyword evidence="3" id="KW-1185">Reference proteome</keyword>
<evidence type="ECO:0000256" key="1">
    <source>
        <dbReference type="SAM" id="MobiDB-lite"/>
    </source>
</evidence>
<feature type="compositionally biased region" description="Polar residues" evidence="1">
    <location>
        <begin position="90"/>
        <end position="107"/>
    </location>
</feature>
<proteinExistence type="predicted"/>
<dbReference type="OrthoDB" id="3989267at2"/>
<feature type="compositionally biased region" description="Basic and acidic residues" evidence="1">
    <location>
        <begin position="64"/>
        <end position="89"/>
    </location>
</feature>
<dbReference type="AlphaFoldDB" id="A0A839RJ72"/>